<accession>A0A445B214</accession>
<dbReference type="InterPro" id="IPR004332">
    <property type="entry name" value="Transposase_MuDR"/>
</dbReference>
<evidence type="ECO:0000313" key="2">
    <source>
        <dbReference type="EMBL" id="RYR32735.1"/>
    </source>
</evidence>
<organism evidence="2 3">
    <name type="scientific">Arachis hypogaea</name>
    <name type="common">Peanut</name>
    <dbReference type="NCBI Taxonomy" id="3818"/>
    <lineage>
        <taxon>Eukaryota</taxon>
        <taxon>Viridiplantae</taxon>
        <taxon>Streptophyta</taxon>
        <taxon>Embryophyta</taxon>
        <taxon>Tracheophyta</taxon>
        <taxon>Spermatophyta</taxon>
        <taxon>Magnoliopsida</taxon>
        <taxon>eudicotyledons</taxon>
        <taxon>Gunneridae</taxon>
        <taxon>Pentapetalae</taxon>
        <taxon>rosids</taxon>
        <taxon>fabids</taxon>
        <taxon>Fabales</taxon>
        <taxon>Fabaceae</taxon>
        <taxon>Papilionoideae</taxon>
        <taxon>50 kb inversion clade</taxon>
        <taxon>dalbergioids sensu lato</taxon>
        <taxon>Dalbergieae</taxon>
        <taxon>Pterocarpus clade</taxon>
        <taxon>Arachis</taxon>
    </lineage>
</organism>
<gene>
    <name evidence="2" type="ORF">Ahy_A10g047264</name>
</gene>
<dbReference type="AlphaFoldDB" id="A0A445B214"/>
<evidence type="ECO:0000259" key="1">
    <source>
        <dbReference type="Pfam" id="PF03108"/>
    </source>
</evidence>
<reference evidence="2 3" key="1">
    <citation type="submission" date="2019-01" db="EMBL/GenBank/DDBJ databases">
        <title>Sequencing of cultivated peanut Arachis hypogaea provides insights into genome evolution and oil improvement.</title>
        <authorList>
            <person name="Chen X."/>
        </authorList>
    </citation>
    <scope>NUCLEOTIDE SEQUENCE [LARGE SCALE GENOMIC DNA]</scope>
    <source>
        <strain evidence="3">cv. Fuhuasheng</strain>
        <tissue evidence="2">Leaves</tissue>
    </source>
</reference>
<proteinExistence type="predicted"/>
<protein>
    <recommendedName>
        <fullName evidence="1">Transposase MuDR plant domain-containing protein</fullName>
    </recommendedName>
</protein>
<dbReference type="EMBL" id="SDMP01000010">
    <property type="protein sequence ID" value="RYR32735.1"/>
    <property type="molecule type" value="Genomic_DNA"/>
</dbReference>
<name>A0A445B214_ARAHY</name>
<dbReference type="PANTHER" id="PTHR31973">
    <property type="entry name" value="POLYPROTEIN, PUTATIVE-RELATED"/>
    <property type="match status" value="1"/>
</dbReference>
<dbReference type="PANTHER" id="PTHR31973:SF195">
    <property type="entry name" value="MUDR FAMILY TRANSPOSASE"/>
    <property type="match status" value="1"/>
</dbReference>
<keyword evidence="3" id="KW-1185">Reference proteome</keyword>
<dbReference type="Proteomes" id="UP000289738">
    <property type="component" value="Chromosome A10"/>
</dbReference>
<sequence length="447" mass="51237">MSYLVSFLAFNSVKKVRLVEVEIMEGIANMRVYFNCEIIPNTYEGVTFVCKCPFLFTIPCTMSFVELQNGFCENIQSHISKRVNNILYRNHVQVFGGMIQFQLMSITDDACMQRMFYIYQQIRFHVPMIELYVEFEQYTGMDVVGDDVNVDELRDIDWEEDNDSEEEFEANYEVDNENDDGDLAGNPVVQNDADAIVSRHPFGVPSFMRTLDLEAMHAPEFSEYCEYRGSFVIGGGNVAVKDGRFSVGMEFGSTKSVISAIKSYTISRGIDYTMYESEPQTFYTKCKSYGARCDWLIRASLIRKKGCWEIRRYNDKHTCTMGAISQDHVKLDSDTIANAIRPLVEADPSINVKSILFNYTVSYRKAWLAKEKAVARGYMLPPLAVAKVFGDWEVSYQTLLVWLKAMTAKMPRSRVQIKTLPSKGRNFEFNEVINLSRNTTVPSTQKM</sequence>
<evidence type="ECO:0000313" key="3">
    <source>
        <dbReference type="Proteomes" id="UP000289738"/>
    </source>
</evidence>
<dbReference type="STRING" id="3818.A0A445B214"/>
<feature type="domain" description="Transposase MuDR plant" evidence="1">
    <location>
        <begin position="245"/>
        <end position="309"/>
    </location>
</feature>
<dbReference type="Pfam" id="PF03108">
    <property type="entry name" value="DBD_Tnp_Mut"/>
    <property type="match status" value="1"/>
</dbReference>
<comment type="caution">
    <text evidence="2">The sequence shown here is derived from an EMBL/GenBank/DDBJ whole genome shotgun (WGS) entry which is preliminary data.</text>
</comment>